<keyword evidence="7 9" id="KW-1133">Transmembrane helix</keyword>
<dbReference type="Proteomes" id="UP000182836">
    <property type="component" value="Unassembled WGS sequence"/>
</dbReference>
<evidence type="ECO:0000313" key="12">
    <source>
        <dbReference type="Proteomes" id="UP000037269"/>
    </source>
</evidence>
<dbReference type="OrthoDB" id="9783920at2"/>
<evidence type="ECO:0000256" key="8">
    <source>
        <dbReference type="ARBA" id="ARBA00023136"/>
    </source>
</evidence>
<evidence type="ECO:0000256" key="3">
    <source>
        <dbReference type="ARBA" id="ARBA00022448"/>
    </source>
</evidence>
<feature type="transmembrane region" description="Helical" evidence="9">
    <location>
        <begin position="79"/>
        <end position="101"/>
    </location>
</feature>
<feature type="transmembrane region" description="Helical" evidence="9">
    <location>
        <begin position="196"/>
        <end position="215"/>
    </location>
</feature>
<reference evidence="10 12" key="1">
    <citation type="submission" date="2015-07" db="EMBL/GenBank/DDBJ databases">
        <title>Fjat-14205 dsm 2895.</title>
        <authorList>
            <person name="Liu B."/>
            <person name="Wang J."/>
            <person name="Zhu Y."/>
            <person name="Liu G."/>
            <person name="Chen Q."/>
            <person name="Chen Z."/>
            <person name="Lan J."/>
            <person name="Che J."/>
            <person name="Ge C."/>
            <person name="Shi H."/>
            <person name="Pan Z."/>
            <person name="Liu X."/>
        </authorList>
    </citation>
    <scope>NUCLEOTIDE SEQUENCE [LARGE SCALE GENOMIC DNA]</scope>
    <source>
        <strain evidence="10 12">DSM 2895</strain>
    </source>
</reference>
<dbReference type="STRING" id="47500.AF333_22695"/>
<feature type="transmembrane region" description="Helical" evidence="9">
    <location>
        <begin position="154"/>
        <end position="176"/>
    </location>
</feature>
<dbReference type="PATRIC" id="fig|47500.12.peg.2747"/>
<dbReference type="InterPro" id="IPR004685">
    <property type="entry name" value="Brnchd-chn_aa_trnsp_Livcs"/>
</dbReference>
<evidence type="ECO:0000256" key="2">
    <source>
        <dbReference type="ARBA" id="ARBA00008540"/>
    </source>
</evidence>
<comment type="similarity">
    <text evidence="2 9">Belongs to the branched chain amino acid transporter family.</text>
</comment>
<evidence type="ECO:0000256" key="4">
    <source>
        <dbReference type="ARBA" id="ARBA00022475"/>
    </source>
</evidence>
<evidence type="ECO:0000313" key="10">
    <source>
        <dbReference type="EMBL" id="KON97822.1"/>
    </source>
</evidence>
<evidence type="ECO:0000256" key="7">
    <source>
        <dbReference type="ARBA" id="ARBA00022989"/>
    </source>
</evidence>
<feature type="transmembrane region" description="Helical" evidence="9">
    <location>
        <begin position="381"/>
        <end position="406"/>
    </location>
</feature>
<feature type="transmembrane region" description="Helical" evidence="9">
    <location>
        <begin position="42"/>
        <end position="67"/>
    </location>
</feature>
<keyword evidence="4" id="KW-1003">Cell membrane</keyword>
<dbReference type="RefSeq" id="WP_043067755.1">
    <property type="nucleotide sequence ID" value="NZ_BJOA01000269.1"/>
</dbReference>
<dbReference type="NCBIfam" id="TIGR00796">
    <property type="entry name" value="livcs"/>
    <property type="match status" value="1"/>
</dbReference>
<feature type="transmembrane region" description="Helical" evidence="9">
    <location>
        <begin position="121"/>
        <end position="142"/>
    </location>
</feature>
<name>A0A0D1XK38_ANEMI</name>
<accession>A0A0D1XK38</accession>
<dbReference type="GO" id="GO:0005886">
    <property type="term" value="C:plasma membrane"/>
    <property type="evidence" value="ECO:0007669"/>
    <property type="project" value="UniProtKB-SubCell"/>
</dbReference>
<feature type="transmembrane region" description="Helical" evidence="9">
    <location>
        <begin position="285"/>
        <end position="310"/>
    </location>
</feature>
<dbReference type="GO" id="GO:0015818">
    <property type="term" value="P:isoleucine transport"/>
    <property type="evidence" value="ECO:0007669"/>
    <property type="project" value="TreeGrafter"/>
</dbReference>
<sequence>MKSKSLPFSTVFIIGLTLFALFFGAGNLIFPASLGQAAGTNFWPAVSGFLITGVGLPLLGVIAMGVSGKEDLHSLASRVHPLFGLIFTTVLYLAIGPLFALPRTGSVSYEIGVKPFVSESMGHISLLIFTVLFFSISCFFSLNPTRIVDIVGKFLTPIKLLFISILIVAALVHPIGPMQPPVDDYSHIPFFKGFQEGYLTMDTLASFVFAILVINSIKQKGATTTRSIAITCVKASFIAATLLIVLYASLTFLGTSSVSVMGHLDNGGQVLAQAASYYFRSLGGLLLGLMITVACLTTSIGLISSSAAYFHKLLPNIPYKALAIALSVFSAAIANVGLTQLIAFSVPVLTAIYPLAIALIFLTFLHPLFKGRAEVYQYTMLCVGLVSIFDGLNAANIKIAAVNSLFSHVLPLYHLGLGWLFPGIVGGVVGFLITLIDTSKTVVSK</sequence>
<dbReference type="GO" id="GO:0015188">
    <property type="term" value="F:L-isoleucine transmembrane transporter activity"/>
    <property type="evidence" value="ECO:0007669"/>
    <property type="project" value="TreeGrafter"/>
</dbReference>
<organism evidence="10 12">
    <name type="scientific">Aneurinibacillus migulanus</name>
    <name type="common">Bacillus migulanus</name>
    <dbReference type="NCBI Taxonomy" id="47500"/>
    <lineage>
        <taxon>Bacteria</taxon>
        <taxon>Bacillati</taxon>
        <taxon>Bacillota</taxon>
        <taxon>Bacilli</taxon>
        <taxon>Bacillales</taxon>
        <taxon>Paenibacillaceae</taxon>
        <taxon>Aneurinibacillus group</taxon>
        <taxon>Aneurinibacillus</taxon>
    </lineage>
</organism>
<protein>
    <recommendedName>
        <fullName evidence="9">Branched-chain amino acid transport system carrier protein</fullName>
    </recommendedName>
</protein>
<evidence type="ECO:0000313" key="11">
    <source>
        <dbReference type="EMBL" id="SDH94705.1"/>
    </source>
</evidence>
<keyword evidence="5 9" id="KW-0812">Transmembrane</keyword>
<keyword evidence="3 9" id="KW-0813">Transport</keyword>
<evidence type="ECO:0000256" key="1">
    <source>
        <dbReference type="ARBA" id="ARBA00004651"/>
    </source>
</evidence>
<keyword evidence="8 9" id="KW-0472">Membrane</keyword>
<dbReference type="GO" id="GO:0015190">
    <property type="term" value="F:L-leucine transmembrane transporter activity"/>
    <property type="evidence" value="ECO:0007669"/>
    <property type="project" value="TreeGrafter"/>
</dbReference>
<feature type="transmembrane region" description="Helical" evidence="9">
    <location>
        <begin position="227"/>
        <end position="250"/>
    </location>
</feature>
<evidence type="ECO:0000313" key="13">
    <source>
        <dbReference type="Proteomes" id="UP000182836"/>
    </source>
</evidence>
<dbReference type="GeneID" id="42307943"/>
<evidence type="ECO:0000256" key="6">
    <source>
        <dbReference type="ARBA" id="ARBA00022970"/>
    </source>
</evidence>
<dbReference type="Pfam" id="PF05525">
    <property type="entry name" value="Branch_AA_trans"/>
    <property type="match status" value="1"/>
</dbReference>
<feature type="transmembrane region" description="Helical" evidence="9">
    <location>
        <begin position="12"/>
        <end position="30"/>
    </location>
</feature>
<evidence type="ECO:0000256" key="5">
    <source>
        <dbReference type="ARBA" id="ARBA00022692"/>
    </source>
</evidence>
<dbReference type="AlphaFoldDB" id="A0A0D1XK38"/>
<keyword evidence="6 9" id="KW-0029">Amino-acid transport</keyword>
<dbReference type="EMBL" id="FNED01000001">
    <property type="protein sequence ID" value="SDH94705.1"/>
    <property type="molecule type" value="Genomic_DNA"/>
</dbReference>
<evidence type="ECO:0000256" key="9">
    <source>
        <dbReference type="RuleBase" id="RU362122"/>
    </source>
</evidence>
<feature type="transmembrane region" description="Helical" evidence="9">
    <location>
        <begin position="412"/>
        <end position="436"/>
    </location>
</feature>
<comment type="subcellular location">
    <subcellularLocation>
        <location evidence="1 9">Cell membrane</location>
        <topology evidence="1 9">Multi-pass membrane protein</topology>
    </subcellularLocation>
</comment>
<dbReference type="PANTHER" id="PTHR30588">
    <property type="entry name" value="BRANCHED-CHAIN AMINO ACID TRANSPORT SYSTEM 2 CARRIER PROTEIN"/>
    <property type="match status" value="1"/>
</dbReference>
<reference evidence="11 13" key="2">
    <citation type="submission" date="2016-10" db="EMBL/GenBank/DDBJ databases">
        <authorList>
            <person name="de Groot N.N."/>
        </authorList>
    </citation>
    <scope>NUCLEOTIDE SEQUENCE [LARGE SCALE GENOMIC DNA]</scope>
    <source>
        <strain evidence="11 13">DSM 2895</strain>
    </source>
</reference>
<dbReference type="EMBL" id="LGUG01000004">
    <property type="protein sequence ID" value="KON97822.1"/>
    <property type="molecule type" value="Genomic_DNA"/>
</dbReference>
<comment type="function">
    <text evidence="9">Component of the transport system for branched-chain amino acids.</text>
</comment>
<dbReference type="Proteomes" id="UP000037269">
    <property type="component" value="Unassembled WGS sequence"/>
</dbReference>
<feature type="transmembrane region" description="Helical" evidence="9">
    <location>
        <begin position="351"/>
        <end position="369"/>
    </location>
</feature>
<proteinExistence type="inferred from homology"/>
<keyword evidence="12" id="KW-1185">Reference proteome</keyword>
<dbReference type="GO" id="GO:0005304">
    <property type="term" value="F:L-valine transmembrane transporter activity"/>
    <property type="evidence" value="ECO:0007669"/>
    <property type="project" value="TreeGrafter"/>
</dbReference>
<dbReference type="PANTHER" id="PTHR30588:SF0">
    <property type="entry name" value="BRANCHED-CHAIN AMINO ACID PERMEASE BRNQ"/>
    <property type="match status" value="1"/>
</dbReference>
<feature type="transmembrane region" description="Helical" evidence="9">
    <location>
        <begin position="322"/>
        <end position="345"/>
    </location>
</feature>
<gene>
    <name evidence="10" type="ORF">AF333_22695</name>
    <name evidence="11" type="ORF">SAMN04487909_1015</name>
</gene>
<dbReference type="GO" id="GO:0015820">
    <property type="term" value="P:L-leucine transport"/>
    <property type="evidence" value="ECO:0007669"/>
    <property type="project" value="TreeGrafter"/>
</dbReference>